<feature type="region of interest" description="Disordered" evidence="1">
    <location>
        <begin position="71"/>
        <end position="103"/>
    </location>
</feature>
<keyword evidence="3" id="KW-1185">Reference proteome</keyword>
<feature type="compositionally biased region" description="Polar residues" evidence="1">
    <location>
        <begin position="94"/>
        <end position="103"/>
    </location>
</feature>
<name>A0A225WP42_9STRA</name>
<protein>
    <submittedName>
        <fullName evidence="2">Uncharacterized protein</fullName>
    </submittedName>
</protein>
<evidence type="ECO:0000313" key="2">
    <source>
        <dbReference type="EMBL" id="OWZ19376.1"/>
    </source>
</evidence>
<dbReference type="AlphaFoldDB" id="A0A225WP42"/>
<evidence type="ECO:0000256" key="1">
    <source>
        <dbReference type="SAM" id="MobiDB-lite"/>
    </source>
</evidence>
<evidence type="ECO:0000313" key="3">
    <source>
        <dbReference type="Proteomes" id="UP000198211"/>
    </source>
</evidence>
<comment type="caution">
    <text evidence="2">The sequence shown here is derived from an EMBL/GenBank/DDBJ whole genome shotgun (WGS) entry which is preliminary data.</text>
</comment>
<accession>A0A225WP42</accession>
<dbReference type="Proteomes" id="UP000198211">
    <property type="component" value="Unassembled WGS sequence"/>
</dbReference>
<proteinExistence type="predicted"/>
<dbReference type="STRING" id="4795.A0A225WP42"/>
<dbReference type="EMBL" id="NBNE01000450">
    <property type="protein sequence ID" value="OWZ19376.1"/>
    <property type="molecule type" value="Genomic_DNA"/>
</dbReference>
<organism evidence="2 3">
    <name type="scientific">Phytophthora megakarya</name>
    <dbReference type="NCBI Taxonomy" id="4795"/>
    <lineage>
        <taxon>Eukaryota</taxon>
        <taxon>Sar</taxon>
        <taxon>Stramenopiles</taxon>
        <taxon>Oomycota</taxon>
        <taxon>Peronosporomycetes</taxon>
        <taxon>Peronosporales</taxon>
        <taxon>Peronosporaceae</taxon>
        <taxon>Phytophthora</taxon>
    </lineage>
</organism>
<sequence length="103" mass="11119">MALVMQDLPCTQLLDHPHLAAGSDEGMTAPVDVPLAEAMAACDSLEEPKKRKHTEDNMKIHAYVNRVVKSASEAQQKAKPKSSLTSFRRGGVQHANSNPLLSA</sequence>
<gene>
    <name evidence="2" type="ORF">PHMEG_0006391</name>
</gene>
<reference evidence="3" key="1">
    <citation type="submission" date="2017-03" db="EMBL/GenBank/DDBJ databases">
        <title>Phytopthora megakarya and P. palmivora, two closely related causual agents of cacao black pod achieved similar genome size and gene model numbers by different mechanisms.</title>
        <authorList>
            <person name="Ali S."/>
            <person name="Shao J."/>
            <person name="Larry D.J."/>
            <person name="Kronmiller B."/>
            <person name="Shen D."/>
            <person name="Strem M.D."/>
            <person name="Melnick R.L."/>
            <person name="Guiltinan M.J."/>
            <person name="Tyler B.M."/>
            <person name="Meinhardt L.W."/>
            <person name="Bailey B.A."/>
        </authorList>
    </citation>
    <scope>NUCLEOTIDE SEQUENCE [LARGE SCALE GENOMIC DNA]</scope>
    <source>
        <strain evidence="3">zdho120</strain>
    </source>
</reference>
<dbReference type="OrthoDB" id="79176at2759"/>